<accession>A0A3M5VKL0</accession>
<dbReference type="AlphaFoldDB" id="A0A3M5VKL0"/>
<gene>
    <name evidence="1" type="ORF">ALP29_04530</name>
</gene>
<evidence type="ECO:0000313" key="1">
    <source>
        <dbReference type="EMBL" id="RMU58759.1"/>
    </source>
</evidence>
<organism evidence="1 2">
    <name type="scientific">Pseudomonas syringae pv. avii</name>
    <dbReference type="NCBI Taxonomy" id="663959"/>
    <lineage>
        <taxon>Bacteria</taxon>
        <taxon>Pseudomonadati</taxon>
        <taxon>Pseudomonadota</taxon>
        <taxon>Gammaproteobacteria</taxon>
        <taxon>Pseudomonadales</taxon>
        <taxon>Pseudomonadaceae</taxon>
        <taxon>Pseudomonas</taxon>
        <taxon>Pseudomonas syringae</taxon>
    </lineage>
</organism>
<dbReference type="EMBL" id="RBUA01000547">
    <property type="protein sequence ID" value="RMU58759.1"/>
    <property type="molecule type" value="Genomic_DNA"/>
</dbReference>
<comment type="caution">
    <text evidence="1">The sequence shown here is derived from an EMBL/GenBank/DDBJ whole genome shotgun (WGS) entry which is preliminary data.</text>
</comment>
<proteinExistence type="predicted"/>
<protein>
    <submittedName>
        <fullName evidence="1">Uncharacterized protein</fullName>
    </submittedName>
</protein>
<sequence>MVMDLLMPTVEMAVDSFFHEVIDAFVFASSLPCEVSM</sequence>
<name>A0A3M5VKL0_PSESX</name>
<dbReference type="Proteomes" id="UP000280395">
    <property type="component" value="Unassembled WGS sequence"/>
</dbReference>
<evidence type="ECO:0000313" key="2">
    <source>
        <dbReference type="Proteomes" id="UP000280395"/>
    </source>
</evidence>
<reference evidence="1 2" key="1">
    <citation type="submission" date="2018-08" db="EMBL/GenBank/DDBJ databases">
        <title>Recombination of ecologically and evolutionarily significant loci maintains genetic cohesion in the Pseudomonas syringae species complex.</title>
        <authorList>
            <person name="Dillon M."/>
            <person name="Thakur S."/>
            <person name="Almeida R.N.D."/>
            <person name="Weir B.S."/>
            <person name="Guttman D.S."/>
        </authorList>
    </citation>
    <scope>NUCLEOTIDE SEQUENCE [LARGE SCALE GENOMIC DNA]</scope>
    <source>
        <strain evidence="1 2">ICMP 14479</strain>
    </source>
</reference>